<keyword evidence="1" id="KW-0547">Nucleotide-binding</keyword>
<dbReference type="SMART" id="SM00175">
    <property type="entry name" value="RAB"/>
    <property type="match status" value="1"/>
</dbReference>
<dbReference type="GO" id="GO:0003924">
    <property type="term" value="F:GTPase activity"/>
    <property type="evidence" value="ECO:0007669"/>
    <property type="project" value="InterPro"/>
</dbReference>
<dbReference type="FunFam" id="3.40.50.300:FF:001204">
    <property type="entry name" value="Small GTP-binding protein, putative"/>
    <property type="match status" value="1"/>
</dbReference>
<dbReference type="SUPFAM" id="SSF52540">
    <property type="entry name" value="P-loop containing nucleoside triphosphate hydrolases"/>
    <property type="match status" value="1"/>
</dbReference>
<dbReference type="SMART" id="SM00173">
    <property type="entry name" value="RAS"/>
    <property type="match status" value="1"/>
</dbReference>
<dbReference type="Gene3D" id="3.40.50.300">
    <property type="entry name" value="P-loop containing nucleotide triphosphate hydrolases"/>
    <property type="match status" value="1"/>
</dbReference>
<dbReference type="InterPro" id="IPR001806">
    <property type="entry name" value="Small_GTPase"/>
</dbReference>
<dbReference type="PROSITE" id="PS51421">
    <property type="entry name" value="RAS"/>
    <property type="match status" value="1"/>
</dbReference>
<dbReference type="SMART" id="SM00174">
    <property type="entry name" value="RHO"/>
    <property type="match status" value="1"/>
</dbReference>
<accession>A0AAV7ZFP2</accession>
<gene>
    <name evidence="2" type="ORF">M0812_14521</name>
</gene>
<dbReference type="Proteomes" id="UP001146793">
    <property type="component" value="Unassembled WGS sequence"/>
</dbReference>
<organism evidence="2 3">
    <name type="scientific">Anaeramoeba flamelloides</name>
    <dbReference type="NCBI Taxonomy" id="1746091"/>
    <lineage>
        <taxon>Eukaryota</taxon>
        <taxon>Metamonada</taxon>
        <taxon>Anaeramoebidae</taxon>
        <taxon>Anaeramoeba</taxon>
    </lineage>
</organism>
<evidence type="ECO:0000256" key="1">
    <source>
        <dbReference type="ARBA" id="ARBA00022741"/>
    </source>
</evidence>
<dbReference type="Pfam" id="PF00071">
    <property type="entry name" value="Ras"/>
    <property type="match status" value="1"/>
</dbReference>
<dbReference type="PANTHER" id="PTHR47978">
    <property type="match status" value="1"/>
</dbReference>
<dbReference type="NCBIfam" id="TIGR00231">
    <property type="entry name" value="small_GTP"/>
    <property type="match status" value="1"/>
</dbReference>
<dbReference type="PRINTS" id="PR00449">
    <property type="entry name" value="RASTRNSFRMNG"/>
</dbReference>
<protein>
    <submittedName>
        <fullName evidence="2">Ras-related protein rab-24</fullName>
    </submittedName>
</protein>
<comment type="caution">
    <text evidence="2">The sequence shown here is derived from an EMBL/GenBank/DDBJ whole genome shotgun (WGS) entry which is preliminary data.</text>
</comment>
<reference evidence="2" key="1">
    <citation type="submission" date="2022-08" db="EMBL/GenBank/DDBJ databases">
        <title>Novel sulphate-reducing endosymbionts in the free-living metamonad Anaeramoeba.</title>
        <authorList>
            <person name="Jerlstrom-Hultqvist J."/>
            <person name="Cepicka I."/>
            <person name="Gallot-Lavallee L."/>
            <person name="Salas-Leiva D."/>
            <person name="Curtis B.A."/>
            <person name="Zahonova K."/>
            <person name="Pipaliya S."/>
            <person name="Dacks J."/>
            <person name="Roger A.J."/>
        </authorList>
    </citation>
    <scope>NUCLEOTIDE SEQUENCE</scope>
    <source>
        <strain evidence="2">Busselton2</strain>
    </source>
</reference>
<dbReference type="SMART" id="SM00176">
    <property type="entry name" value="RAN"/>
    <property type="match status" value="1"/>
</dbReference>
<dbReference type="InterPro" id="IPR005225">
    <property type="entry name" value="Small_GTP-bd"/>
</dbReference>
<dbReference type="GO" id="GO:0005525">
    <property type="term" value="F:GTP binding"/>
    <property type="evidence" value="ECO:0007669"/>
    <property type="project" value="InterPro"/>
</dbReference>
<proteinExistence type="predicted"/>
<evidence type="ECO:0000313" key="2">
    <source>
        <dbReference type="EMBL" id="KAJ3440847.1"/>
    </source>
</evidence>
<dbReference type="PROSITE" id="PS51419">
    <property type="entry name" value="RAB"/>
    <property type="match status" value="1"/>
</dbReference>
<dbReference type="AlphaFoldDB" id="A0AAV7ZFP2"/>
<dbReference type="InterPro" id="IPR027417">
    <property type="entry name" value="P-loop_NTPase"/>
</dbReference>
<evidence type="ECO:0000313" key="3">
    <source>
        <dbReference type="Proteomes" id="UP001146793"/>
    </source>
</evidence>
<name>A0AAV7ZFP2_9EUKA</name>
<sequence length="210" mass="23957">MSSAKVDMKIVLLGSSYTGKSCLVNRFINETFEEKIQETVGAAFSAKTIEIGNDEQMVLGVWDTAGQERFESMSKMYYRKANAAILCYDVTLKESFDKLKFWAKQLKENEPSCRIYITATKIDLLDLGQKRAVPLETIEDYAEIINARIFETSAKQNLNVNELFLKISTDFKQEKNGNETKKTEYINGKKGKKLNLNLNDEEKRKTGCCK</sequence>
<dbReference type="EMBL" id="JANTQA010000030">
    <property type="protein sequence ID" value="KAJ3440847.1"/>
    <property type="molecule type" value="Genomic_DNA"/>
</dbReference>